<keyword evidence="3" id="KW-1185">Reference proteome</keyword>
<dbReference type="Proteomes" id="UP000016930">
    <property type="component" value="Unassembled WGS sequence"/>
</dbReference>
<reference evidence="2 3" key="1">
    <citation type="journal article" date="2012" name="Proc. Natl. Acad. Sci. U.S.A.">
        <title>Comparative genomics of Ceriporiopsis subvermispora and Phanerochaete chrysosporium provide insight into selective ligninolysis.</title>
        <authorList>
            <person name="Fernandez-Fueyo E."/>
            <person name="Ruiz-Duenas F.J."/>
            <person name="Ferreira P."/>
            <person name="Floudas D."/>
            <person name="Hibbett D.S."/>
            <person name="Canessa P."/>
            <person name="Larrondo L.F."/>
            <person name="James T.Y."/>
            <person name="Seelenfreund D."/>
            <person name="Lobos S."/>
            <person name="Polanco R."/>
            <person name="Tello M."/>
            <person name="Honda Y."/>
            <person name="Watanabe T."/>
            <person name="Watanabe T."/>
            <person name="Ryu J.S."/>
            <person name="Kubicek C.P."/>
            <person name="Schmoll M."/>
            <person name="Gaskell J."/>
            <person name="Hammel K.E."/>
            <person name="St John F.J."/>
            <person name="Vanden Wymelenberg A."/>
            <person name="Sabat G."/>
            <person name="Splinter BonDurant S."/>
            <person name="Syed K."/>
            <person name="Yadav J.S."/>
            <person name="Doddapaneni H."/>
            <person name="Subramanian V."/>
            <person name="Lavin J.L."/>
            <person name="Oguiza J.A."/>
            <person name="Perez G."/>
            <person name="Pisabarro A.G."/>
            <person name="Ramirez L."/>
            <person name="Santoyo F."/>
            <person name="Master E."/>
            <person name="Coutinho P.M."/>
            <person name="Henrissat B."/>
            <person name="Lombard V."/>
            <person name="Magnuson J.K."/>
            <person name="Kuees U."/>
            <person name="Hori C."/>
            <person name="Igarashi K."/>
            <person name="Samejima M."/>
            <person name="Held B.W."/>
            <person name="Barry K.W."/>
            <person name="LaButti K.M."/>
            <person name="Lapidus A."/>
            <person name="Lindquist E.A."/>
            <person name="Lucas S.M."/>
            <person name="Riley R."/>
            <person name="Salamov A.A."/>
            <person name="Hoffmeister D."/>
            <person name="Schwenk D."/>
            <person name="Hadar Y."/>
            <person name="Yarden O."/>
            <person name="de Vries R.P."/>
            <person name="Wiebenga A."/>
            <person name="Stenlid J."/>
            <person name="Eastwood D."/>
            <person name="Grigoriev I.V."/>
            <person name="Berka R.M."/>
            <person name="Blanchette R.A."/>
            <person name="Kersten P."/>
            <person name="Martinez A.T."/>
            <person name="Vicuna R."/>
            <person name="Cullen D."/>
        </authorList>
    </citation>
    <scope>NUCLEOTIDE SEQUENCE [LARGE SCALE GENOMIC DNA]</scope>
    <source>
        <strain evidence="2 3">B</strain>
    </source>
</reference>
<organism evidence="2 3">
    <name type="scientific">Ceriporiopsis subvermispora (strain B)</name>
    <name type="common">White-rot fungus</name>
    <name type="synonym">Gelatoporia subvermispora</name>
    <dbReference type="NCBI Taxonomy" id="914234"/>
    <lineage>
        <taxon>Eukaryota</taxon>
        <taxon>Fungi</taxon>
        <taxon>Dikarya</taxon>
        <taxon>Basidiomycota</taxon>
        <taxon>Agaricomycotina</taxon>
        <taxon>Agaricomycetes</taxon>
        <taxon>Polyporales</taxon>
        <taxon>Gelatoporiaceae</taxon>
        <taxon>Gelatoporia</taxon>
    </lineage>
</organism>
<sequence>MTTSGAGGAHHQKGARHPTGDCRQQACRGLGVMVQDDSDELRLPVTGTGVVGQAREIALVTIGPNADMMGEETGSGDPLLALTKMWGSVPDDTLTDTNTGRLERHQQNLVFAVIALRLFWSISAPKAMKSGNLVAFPALIAKSRKSSAKVDPGRAFYRDAQAEREICEISQDLRRSLTLKVASNRA</sequence>
<dbReference type="HOGENOM" id="CLU_1454210_0_0_1"/>
<name>M2R1C9_CERS8</name>
<gene>
    <name evidence="2" type="ORF">CERSUDRAFT_77648</name>
</gene>
<proteinExistence type="predicted"/>
<feature type="region of interest" description="Disordered" evidence="1">
    <location>
        <begin position="1"/>
        <end position="22"/>
    </location>
</feature>
<evidence type="ECO:0000256" key="1">
    <source>
        <dbReference type="SAM" id="MobiDB-lite"/>
    </source>
</evidence>
<accession>M2R1C9</accession>
<dbReference type="AlphaFoldDB" id="M2R1C9"/>
<dbReference type="EMBL" id="KB445813">
    <property type="protein sequence ID" value="EMD32052.1"/>
    <property type="molecule type" value="Genomic_DNA"/>
</dbReference>
<protein>
    <submittedName>
        <fullName evidence="2">Uncharacterized protein</fullName>
    </submittedName>
</protein>
<evidence type="ECO:0000313" key="2">
    <source>
        <dbReference type="EMBL" id="EMD32052.1"/>
    </source>
</evidence>
<evidence type="ECO:0000313" key="3">
    <source>
        <dbReference type="Proteomes" id="UP000016930"/>
    </source>
</evidence>